<evidence type="ECO:0000256" key="1">
    <source>
        <dbReference type="SAM" id="MobiDB-lite"/>
    </source>
</evidence>
<organism evidence="3 4">
    <name type="scientific">Alosa alosa</name>
    <name type="common">allis shad</name>
    <dbReference type="NCBI Taxonomy" id="278164"/>
    <lineage>
        <taxon>Eukaryota</taxon>
        <taxon>Metazoa</taxon>
        <taxon>Chordata</taxon>
        <taxon>Craniata</taxon>
        <taxon>Vertebrata</taxon>
        <taxon>Euteleostomi</taxon>
        <taxon>Actinopterygii</taxon>
        <taxon>Neopterygii</taxon>
        <taxon>Teleostei</taxon>
        <taxon>Clupei</taxon>
        <taxon>Clupeiformes</taxon>
        <taxon>Clupeoidei</taxon>
        <taxon>Clupeidae</taxon>
        <taxon>Alosa</taxon>
    </lineage>
</organism>
<dbReference type="PANTHER" id="PTHR15951:SF2">
    <property type="entry name" value="T-CELL RECEPTOR-ASSOCIATED TRANSMEMBRANE ADAPTER 1"/>
    <property type="match status" value="1"/>
</dbReference>
<dbReference type="GO" id="GO:0001920">
    <property type="term" value="P:negative regulation of receptor recycling"/>
    <property type="evidence" value="ECO:0007669"/>
    <property type="project" value="TreeGrafter"/>
</dbReference>
<name>A0AAV6HAH7_9TELE</name>
<dbReference type="EMBL" id="JADWDJ010000002">
    <property type="protein sequence ID" value="KAG5284250.1"/>
    <property type="molecule type" value="Genomic_DNA"/>
</dbReference>
<dbReference type="Pfam" id="PF15330">
    <property type="entry name" value="SIT"/>
    <property type="match status" value="1"/>
</dbReference>
<dbReference type="GO" id="GO:0050862">
    <property type="term" value="P:positive regulation of T cell receptor signaling pathway"/>
    <property type="evidence" value="ECO:0007669"/>
    <property type="project" value="TreeGrafter"/>
</dbReference>
<feature type="transmembrane region" description="Helical" evidence="2">
    <location>
        <begin position="16"/>
        <end position="38"/>
    </location>
</feature>
<sequence length="202" mass="22826">MSKTTPSRTMSDCAQAYIGLALTGLALMISVCLNVLLYSLRRRDQKTRDAEEYLYDNSEHSENRFEEEVQQQENPIYGNICTNGGESEAANEMCYEPMTGRDPTPNERPADVSYASLDLRNAKKHKKKRKYQQNQTAQTQKAQFHATLPQGCLDVAEGEEDVTLPSRSSSLMVSRHSIYLNSQQITQEAQELGNAQGHTEEW</sequence>
<feature type="compositionally biased region" description="Low complexity" evidence="1">
    <location>
        <begin position="132"/>
        <end position="142"/>
    </location>
</feature>
<dbReference type="Proteomes" id="UP000823561">
    <property type="component" value="Chromosome 2"/>
</dbReference>
<keyword evidence="2" id="KW-1133">Transmembrane helix</keyword>
<evidence type="ECO:0000313" key="4">
    <source>
        <dbReference type="Proteomes" id="UP000823561"/>
    </source>
</evidence>
<evidence type="ECO:0000313" key="3">
    <source>
        <dbReference type="EMBL" id="KAG5284250.1"/>
    </source>
</evidence>
<gene>
    <name evidence="3" type="ORF">AALO_G00024590</name>
</gene>
<feature type="region of interest" description="Disordered" evidence="1">
    <location>
        <begin position="123"/>
        <end position="142"/>
    </location>
</feature>
<reference evidence="3" key="1">
    <citation type="submission" date="2020-10" db="EMBL/GenBank/DDBJ databases">
        <title>Chromosome-scale genome assembly of the Allis shad, Alosa alosa.</title>
        <authorList>
            <person name="Margot Z."/>
            <person name="Christophe K."/>
            <person name="Cabau C."/>
            <person name="Louis A."/>
            <person name="Berthelot C."/>
            <person name="Parey E."/>
            <person name="Roest Crollius H."/>
            <person name="Montfort J."/>
            <person name="Robinson-Rechavi M."/>
            <person name="Bucao C."/>
            <person name="Bouchez O."/>
            <person name="Gislard M."/>
            <person name="Lluch J."/>
            <person name="Milhes M."/>
            <person name="Lampietro C."/>
            <person name="Lopez Roques C."/>
            <person name="Donnadieu C."/>
            <person name="Braasch I."/>
            <person name="Desvignes T."/>
            <person name="Postlethwait J."/>
            <person name="Bobe J."/>
            <person name="Guiguen Y."/>
        </authorList>
    </citation>
    <scope>NUCLEOTIDE SEQUENCE</scope>
    <source>
        <strain evidence="3">M-15738</strain>
        <tissue evidence="3">Blood</tissue>
    </source>
</reference>
<keyword evidence="2" id="KW-0472">Membrane</keyword>
<proteinExistence type="predicted"/>
<comment type="caution">
    <text evidence="3">The sequence shown here is derived from an EMBL/GenBank/DDBJ whole genome shotgun (WGS) entry which is preliminary data.</text>
</comment>
<evidence type="ECO:0000256" key="2">
    <source>
        <dbReference type="SAM" id="Phobius"/>
    </source>
</evidence>
<protein>
    <submittedName>
        <fullName evidence="3">Uncharacterized protein</fullName>
    </submittedName>
</protein>
<dbReference type="PANTHER" id="PTHR15951">
    <property type="entry name" value="T-CELL RECEPTOR-ASSOCIATED TRANSMEMBRANE ADAPTER 1"/>
    <property type="match status" value="1"/>
</dbReference>
<accession>A0AAV6HAH7</accession>
<dbReference type="AlphaFoldDB" id="A0AAV6HAH7"/>
<dbReference type="GO" id="GO:0042101">
    <property type="term" value="C:T cell receptor complex"/>
    <property type="evidence" value="ECO:0007669"/>
    <property type="project" value="TreeGrafter"/>
</dbReference>
<dbReference type="InterPro" id="IPR020399">
    <property type="entry name" value="T-cell_rcpt-assoc_TM_adapter-1"/>
</dbReference>
<keyword evidence="4" id="KW-1185">Reference proteome</keyword>
<keyword evidence="2" id="KW-0812">Transmembrane</keyword>